<proteinExistence type="predicted"/>
<dbReference type="RefSeq" id="WP_143918363.1">
    <property type="nucleotide sequence ID" value="NZ_CANMIK010000074.1"/>
</dbReference>
<accession>A0A554VD70</accession>
<feature type="domain" description="Fibronectin type-III" evidence="1">
    <location>
        <begin position="286"/>
        <end position="384"/>
    </location>
</feature>
<organism evidence="2 3">
    <name type="scientific">Aquimarina algiphila</name>
    <dbReference type="NCBI Taxonomy" id="2047982"/>
    <lineage>
        <taxon>Bacteria</taxon>
        <taxon>Pseudomonadati</taxon>
        <taxon>Bacteroidota</taxon>
        <taxon>Flavobacteriia</taxon>
        <taxon>Flavobacteriales</taxon>
        <taxon>Flavobacteriaceae</taxon>
        <taxon>Aquimarina</taxon>
    </lineage>
</organism>
<evidence type="ECO:0000313" key="3">
    <source>
        <dbReference type="Proteomes" id="UP000318833"/>
    </source>
</evidence>
<gene>
    <name evidence="2" type="ORF">FOF46_25120</name>
</gene>
<dbReference type="PROSITE" id="PS50853">
    <property type="entry name" value="FN3"/>
    <property type="match status" value="1"/>
</dbReference>
<dbReference type="OrthoDB" id="1521695at2"/>
<dbReference type="InterPro" id="IPR013783">
    <property type="entry name" value="Ig-like_fold"/>
</dbReference>
<dbReference type="CDD" id="cd00063">
    <property type="entry name" value="FN3"/>
    <property type="match status" value="1"/>
</dbReference>
<keyword evidence="3" id="KW-1185">Reference proteome</keyword>
<comment type="caution">
    <text evidence="2">The sequence shown here is derived from an EMBL/GenBank/DDBJ whole genome shotgun (WGS) entry which is preliminary data.</text>
</comment>
<dbReference type="InterPro" id="IPR036116">
    <property type="entry name" value="FN3_sf"/>
</dbReference>
<dbReference type="EMBL" id="VLNR01000072">
    <property type="protein sequence ID" value="TSE04788.1"/>
    <property type="molecule type" value="Genomic_DNA"/>
</dbReference>
<dbReference type="SUPFAM" id="SSF49265">
    <property type="entry name" value="Fibronectin type III"/>
    <property type="match status" value="1"/>
</dbReference>
<dbReference type="InterPro" id="IPR003961">
    <property type="entry name" value="FN3_dom"/>
</dbReference>
<evidence type="ECO:0000259" key="1">
    <source>
        <dbReference type="PROSITE" id="PS50853"/>
    </source>
</evidence>
<name>A0A554VD70_9FLAO</name>
<protein>
    <recommendedName>
        <fullName evidence="1">Fibronectin type-III domain-containing protein</fullName>
    </recommendedName>
</protein>
<dbReference type="Gene3D" id="2.60.40.10">
    <property type="entry name" value="Immunoglobulins"/>
    <property type="match status" value="1"/>
</dbReference>
<reference evidence="2 3" key="1">
    <citation type="submission" date="2019-07" db="EMBL/GenBank/DDBJ databases">
        <title>The draft genome sequence of Aquimarina algiphila M91.</title>
        <authorList>
            <person name="Meng X."/>
        </authorList>
    </citation>
    <scope>NUCLEOTIDE SEQUENCE [LARGE SCALE GENOMIC DNA]</scope>
    <source>
        <strain evidence="2 3">M91</strain>
    </source>
</reference>
<dbReference type="Proteomes" id="UP000318833">
    <property type="component" value="Unassembled WGS sequence"/>
</dbReference>
<evidence type="ECO:0000313" key="2">
    <source>
        <dbReference type="EMBL" id="TSE04788.1"/>
    </source>
</evidence>
<sequence>MKLYTQQFLIILFFIPVWMNAQVFPVQVTPQVLPPYSLKLSEYGTSDSEKLILNLLFTDITESNVQVRLKFFLENNAGLSIQSNDFVTGANPIFLDGGIPLRLTNIDLQAYFSLQNLLGISPQQYNTPLPEGLYNFCFEVYDVFSDRRISRKSCVPVYLVLNDPPFLNLPGRGEQVLLREPQNIIFQWTPRHLNATNVSYEFTLTELWDTQMDPQAAFLAGRPLYQTNTFATTLLYGPAETPLLPDKMYGWRVRALVSDGISETSVFKNNGFSEIYYFTYTGSCAEPESILAEAKNNTTEKIYWQGVDHKLYDIQYRKKTSSASGKKNSSEGNMWFNAGTQNEYTTIYNLKPGTTYEFRVGGQCIENGPYTYSQIYEFTTTLPIDDNESTYNCGITPEILITNQESIQQLVVNETFTAGDFPVTIKEITQGNDVYTATIPEEPDEDSEENNDSIDEALPSGIQDKTFSGWGYIVVPYLNDTKIKVSFENIKINTDYQLIDGMVETDYDKNWGGLASVNEILDVFEGDNDLRNINLDYDITIDNISIADDGTIEITHPISGAIRREPGGDDVTIMDTNPDGSRDIFHVDADGNIREGGQMAPGGPIRSQNTAGVNSNGEVTELTAKGIKVEFLEYTDYTYGFDRIPNGQETKLGKYYKQIKDTEGNPYNIINKSVGNGEEDIIRAKVTITDNSLSVHDLVIKTIHGEKVDYDVSGNEITLKLKGYYTFEHENIYATIQPKKNKTNKQTVAGVFSQWHLANKDVNVTIIPVNGASLPNSDVLGSQINKIFKQASVTFNVSVAPEMSIAKSQIGVGESGALSNYTSDQKDIINQFKSSGVTNRKSYYVFVFGDGIRPSRPSVAGFMPLKRQFGFVFSSNLSQKEEGKSSLAGTLAHELGHGAFALQHPFKKLGTTTSGTDWLMDYGNGKRLSHLDWSQIHNPEFRLYLFQDGEDGASLFSALTPNWMPFTYSGSGKVVLSDDIKEPNGAVFGIIEDGKLYEWYYNNLNPSQSVYLHEGKTLEGVDVWASNDATSLQLYWNKGDCNQNEIYLTSFNYIEDFAPNGRKKLDLNNGIGEHASNIQYVGPVGCESTESCRSLVITEEIRRQIEAFETMSNSSSVTIPELVTKINSISICVLKEVGYNAIKRLSAKLILPENFAGQEEQEKAIVKLMECIPKDKSDDFYASSLVINGNYQTLENLIQQTQNIPFSGFNEEGNSIFIMSLGTITSQLSDDNEKWNVFHKIVQQKYSSLTNRSTSWSYAFSLQTILTSLVAEGESDNVPGIISVFIEMIQDNNLERELLRGYKVLVEIATLRFKNRGLYARFTIMDRISLVNENYPDRDFLYEIVTPRTSFSWFSPEKKTYILRNMDIGRNDDIYVDEVALYENFKWSRYLRDERITRQSIKENPDKYLESFLSELKTHIDAGEGQNDNFWANITEVDCDNIASIVRHINLDEEVSSLKEVDKQIRLDVLENFFKCETIHDNRNGFVLTYAENSLKKLVTSFEATDTDVLDVIDNTIGIKKIYNTLRGGAFDQFALWLSMQILSSGRSVGLQLSANEYFTAFSNSSTLLQLESDIFSWERFGSIINSNTPDNPDAHNQFAISVSEDNIYYNKTIRYNQMVLVRVASRFTFQDQQFEIGDVLMVPMIQAFILSKANRDILTGKVSWLAAEVGFFALGITHLRMLYSAGRLITKGLVITDVVGSGVGIVLTSLNDNAINPELKFKIQMLALSTSIPTLFMRPENLSRLNGHIAQVDDDIVSVGSRMTEESKNRLRNLYRAQGASVLPSYIPSDLNAAFRLDFPTPELWNGLGEDFIKAWIAYRRSTSNLTGKMCN</sequence>